<evidence type="ECO:0008006" key="4">
    <source>
        <dbReference type="Google" id="ProtNLM"/>
    </source>
</evidence>
<evidence type="ECO:0000256" key="1">
    <source>
        <dbReference type="SAM" id="SignalP"/>
    </source>
</evidence>
<dbReference type="EMBL" id="ACLA01000021">
    <property type="protein sequence ID" value="EEQ48134.1"/>
    <property type="molecule type" value="Genomic_DNA"/>
</dbReference>
<dbReference type="HOGENOM" id="CLU_939727_0_0_9"/>
<feature type="chain" id="PRO_5002944668" description="Tat pathway signal sequence domain protein" evidence="1">
    <location>
        <begin position="39"/>
        <end position="307"/>
    </location>
</feature>
<feature type="signal peptide" evidence="1">
    <location>
        <begin position="1"/>
        <end position="38"/>
    </location>
</feature>
<reference evidence="2 3" key="1">
    <citation type="submission" date="2009-04" db="EMBL/GenBank/DDBJ databases">
        <authorList>
            <person name="Qin X."/>
            <person name="Bachman B."/>
            <person name="Battles P."/>
            <person name="Bell A."/>
            <person name="Bess C."/>
            <person name="Bickham C."/>
            <person name="Chaboub L."/>
            <person name="Chen D."/>
            <person name="Coyle M."/>
            <person name="Deiros D.R."/>
            <person name="Dinh H."/>
            <person name="Forbes L."/>
            <person name="Fowler G."/>
            <person name="Francisco L."/>
            <person name="Fu Q."/>
            <person name="Gubbala S."/>
            <person name="Hale W."/>
            <person name="Han Y."/>
            <person name="Hemphill L."/>
            <person name="Highlander S.K."/>
            <person name="Hirani K."/>
            <person name="Hogues M."/>
            <person name="Jackson L."/>
            <person name="Jakkamsetti A."/>
            <person name="Javaid M."/>
            <person name="Jiang H."/>
            <person name="Korchina V."/>
            <person name="Kovar C."/>
            <person name="Lara F."/>
            <person name="Lee S."/>
            <person name="Mata R."/>
            <person name="Mathew T."/>
            <person name="Moen C."/>
            <person name="Morales K."/>
            <person name="Munidasa M."/>
            <person name="Nazareth L."/>
            <person name="Ngo R."/>
            <person name="Nguyen L."/>
            <person name="Okwuonu G."/>
            <person name="Ongeri F."/>
            <person name="Patil S."/>
            <person name="Petrosino J."/>
            <person name="Pham C."/>
            <person name="Pham P."/>
            <person name="Pu L.-L."/>
            <person name="Puazo M."/>
            <person name="Raj R."/>
            <person name="Reid J."/>
            <person name="Rouhana J."/>
            <person name="Saada N."/>
            <person name="Shang Y."/>
            <person name="Simmons D."/>
            <person name="Thornton R."/>
            <person name="Warren J."/>
            <person name="Weissenberger G."/>
            <person name="Zhang J."/>
            <person name="Zhang L."/>
            <person name="Zhou C."/>
            <person name="Zhu D."/>
            <person name="Muzny D."/>
            <person name="Worley K."/>
            <person name="Gibbs R."/>
        </authorList>
    </citation>
    <scope>NUCLEOTIDE SEQUENCE [LARGE SCALE GENOMIC DNA]</scope>
    <source>
        <strain evidence="2 3">ATCC 43531</strain>
    </source>
</reference>
<sequence>MMRSVERGEQRMNAVKSFWLGAATLLLSLLMFCPAALADDGQTWVWLSSNDKYSKFYAPASVHAVQSAVYAGTGALVATAIDAEIKTSFSYEGAEETIHNYKIEHVIPDPSQLAYSAAQVRVVPQSRTLQYLSETFYDRAGKVLWSKGEGREKEMNSQQFDEEFYAAIVDTVFHRGEMQRLRADDRWIMLWSEETPTGIKTQVTADTSTMRRLHDNLIFWAWTEVRDASGKAIEIKFDKRAVNLPQGTERIVTGRYWSPQEGWQTLDDGYEGAYRMINRDAPEERGLVRLRAFADGYSTWVTRYQVG</sequence>
<dbReference type="AlphaFoldDB" id="C4V4N7"/>
<proteinExistence type="predicted"/>
<keyword evidence="3" id="KW-1185">Reference proteome</keyword>
<organism evidence="2 3">
    <name type="scientific">Selenomonas flueggei ATCC 43531</name>
    <dbReference type="NCBI Taxonomy" id="638302"/>
    <lineage>
        <taxon>Bacteria</taxon>
        <taxon>Bacillati</taxon>
        <taxon>Bacillota</taxon>
        <taxon>Negativicutes</taxon>
        <taxon>Selenomonadales</taxon>
        <taxon>Selenomonadaceae</taxon>
        <taxon>Selenomonas</taxon>
    </lineage>
</organism>
<keyword evidence="1" id="KW-0732">Signal</keyword>
<evidence type="ECO:0000313" key="2">
    <source>
        <dbReference type="EMBL" id="EEQ48134.1"/>
    </source>
</evidence>
<evidence type="ECO:0000313" key="3">
    <source>
        <dbReference type="Proteomes" id="UP000005309"/>
    </source>
</evidence>
<accession>C4V4N7</accession>
<comment type="caution">
    <text evidence="2">The sequence shown here is derived from an EMBL/GenBank/DDBJ whole genome shotgun (WGS) entry which is preliminary data.</text>
</comment>
<dbReference type="Proteomes" id="UP000005309">
    <property type="component" value="Unassembled WGS sequence"/>
</dbReference>
<protein>
    <recommendedName>
        <fullName evidence="4">Tat pathway signal sequence domain protein</fullName>
    </recommendedName>
</protein>
<gene>
    <name evidence="2" type="ORF">HMPREF0908_1471</name>
</gene>
<name>C4V4N7_9FIRM</name>
<dbReference type="eggNOG" id="ENOG502ZQMN">
    <property type="taxonomic scope" value="Bacteria"/>
</dbReference>
<dbReference type="STRING" id="638302.HMPREF0908_1471"/>